<reference evidence="3 4" key="1">
    <citation type="journal article" date="2016" name="Nat. Commun.">
        <title>Thousands of microbial genomes shed light on interconnected biogeochemical processes in an aquifer system.</title>
        <authorList>
            <person name="Anantharaman K."/>
            <person name="Brown C.T."/>
            <person name="Hug L.A."/>
            <person name="Sharon I."/>
            <person name="Castelle C.J."/>
            <person name="Probst A.J."/>
            <person name="Thomas B.C."/>
            <person name="Singh A."/>
            <person name="Wilkins M.J."/>
            <person name="Karaoz U."/>
            <person name="Brodie E.L."/>
            <person name="Williams K.H."/>
            <person name="Hubbard S.S."/>
            <person name="Banfield J.F."/>
        </authorList>
    </citation>
    <scope>NUCLEOTIDE SEQUENCE [LARGE SCALE GENOMIC DNA]</scope>
</reference>
<evidence type="ECO:0000313" key="4">
    <source>
        <dbReference type="Proteomes" id="UP000176952"/>
    </source>
</evidence>
<evidence type="ECO:0000256" key="2">
    <source>
        <dbReference type="SAM" id="Phobius"/>
    </source>
</evidence>
<proteinExistence type="predicted"/>
<dbReference type="STRING" id="1798542.A3F54_02070"/>
<evidence type="ECO:0000256" key="1">
    <source>
        <dbReference type="SAM" id="Coils"/>
    </source>
</evidence>
<evidence type="ECO:0000313" key="3">
    <source>
        <dbReference type="EMBL" id="OGY81412.1"/>
    </source>
</evidence>
<feature type="transmembrane region" description="Helical" evidence="2">
    <location>
        <begin position="12"/>
        <end position="37"/>
    </location>
</feature>
<dbReference type="Proteomes" id="UP000176952">
    <property type="component" value="Unassembled WGS sequence"/>
</dbReference>
<organism evidence="3 4">
    <name type="scientific">Candidatus Kerfeldbacteria bacterium RIFCSPHIGHO2_12_FULL_48_17</name>
    <dbReference type="NCBI Taxonomy" id="1798542"/>
    <lineage>
        <taxon>Bacteria</taxon>
        <taxon>Candidatus Kerfeldiibacteriota</taxon>
    </lineage>
</organism>
<dbReference type="EMBL" id="MHKD01000044">
    <property type="protein sequence ID" value="OGY81412.1"/>
    <property type="molecule type" value="Genomic_DNA"/>
</dbReference>
<sequence>MKNDTLQNIQRRFYITLAVWAGIVLIILGFFVAPSFFTLKNLRNETHTLEEAARAAAQQQADLIALSRNVQDIDTKITYVEKFFLNETSLLPFIQELENLAQTSRITLNISVSDDDGQPTGFAEQTFSLSLNGEWDDMLALVHDMEQTYPQMDIHSLTVSPNDSSSNSITVTVSAGMPTLYQNQNP</sequence>
<keyword evidence="2" id="KW-1133">Transmembrane helix</keyword>
<comment type="caution">
    <text evidence="3">The sequence shown here is derived from an EMBL/GenBank/DDBJ whole genome shotgun (WGS) entry which is preliminary data.</text>
</comment>
<feature type="coiled-coil region" evidence="1">
    <location>
        <begin position="39"/>
        <end position="69"/>
    </location>
</feature>
<dbReference type="AlphaFoldDB" id="A0A1G2AWU2"/>
<name>A0A1G2AWU2_9BACT</name>
<dbReference type="InterPro" id="IPR014717">
    <property type="entry name" value="Transl_elong_EF1B/ribsomal_bS6"/>
</dbReference>
<keyword evidence="1" id="KW-0175">Coiled coil</keyword>
<accession>A0A1G2AWU2</accession>
<protein>
    <submittedName>
        <fullName evidence="3">Uncharacterized protein</fullName>
    </submittedName>
</protein>
<gene>
    <name evidence="3" type="ORF">A3F54_02070</name>
</gene>
<keyword evidence="2" id="KW-0472">Membrane</keyword>
<dbReference type="Gene3D" id="3.30.70.60">
    <property type="match status" value="1"/>
</dbReference>
<keyword evidence="2" id="KW-0812">Transmembrane</keyword>